<dbReference type="Pfam" id="PF21167">
    <property type="entry name" value="DUF6851"/>
    <property type="match status" value="1"/>
</dbReference>
<feature type="chain" id="PRO_5002146928" description="Vanadium-dependent haloperoxidase" evidence="1">
    <location>
        <begin position="22"/>
        <end position="528"/>
    </location>
</feature>
<dbReference type="GO" id="GO:0004601">
    <property type="term" value="F:peroxidase activity"/>
    <property type="evidence" value="ECO:0007669"/>
    <property type="project" value="InterPro"/>
</dbReference>
<dbReference type="InterPro" id="IPR036938">
    <property type="entry name" value="PAP2/HPO_sf"/>
</dbReference>
<reference evidence="4 5" key="1">
    <citation type="submission" date="2014-12" db="EMBL/GenBank/DDBJ databases">
        <title>Genome assembly of Enhygromyxa salina DSM 15201.</title>
        <authorList>
            <person name="Sharma G."/>
            <person name="Subramanian S."/>
        </authorList>
    </citation>
    <scope>NUCLEOTIDE SEQUENCE [LARGE SCALE GENOMIC DNA]</scope>
    <source>
        <strain evidence="4 5">DSM 15201</strain>
    </source>
</reference>
<protein>
    <recommendedName>
        <fullName evidence="6">Vanadium-dependent haloperoxidase</fullName>
    </recommendedName>
</protein>
<dbReference type="InterPro" id="IPR049283">
    <property type="entry name" value="DUF6851"/>
</dbReference>
<dbReference type="PANTHER" id="PTHR34599:SF2">
    <property type="entry name" value="TRAF-TYPE DOMAIN-CONTAINING PROTEIN"/>
    <property type="match status" value="1"/>
</dbReference>
<evidence type="ECO:0000313" key="4">
    <source>
        <dbReference type="EMBL" id="KIG14626.1"/>
    </source>
</evidence>
<comment type="caution">
    <text evidence="4">The sequence shown here is derived from an EMBL/GenBank/DDBJ whole genome shotgun (WGS) entry which is preliminary data.</text>
</comment>
<evidence type="ECO:0000256" key="1">
    <source>
        <dbReference type="SAM" id="SignalP"/>
    </source>
</evidence>
<evidence type="ECO:0000313" key="5">
    <source>
        <dbReference type="Proteomes" id="UP000031599"/>
    </source>
</evidence>
<dbReference type="SUPFAM" id="SSF48317">
    <property type="entry name" value="Acid phosphatase/Vanadium-dependent haloperoxidase"/>
    <property type="match status" value="1"/>
</dbReference>
<evidence type="ECO:0000259" key="2">
    <source>
        <dbReference type="Pfam" id="PF21167"/>
    </source>
</evidence>
<feature type="signal peptide" evidence="1">
    <location>
        <begin position="1"/>
        <end position="21"/>
    </location>
</feature>
<gene>
    <name evidence="4" type="ORF">DB30_06505</name>
</gene>
<dbReference type="PROSITE" id="PS51257">
    <property type="entry name" value="PROKAR_LIPOPROTEIN"/>
    <property type="match status" value="1"/>
</dbReference>
<sequence length="528" mass="57112">MQSTRFSTSSSLLLLGALATAACDPTLDPAATRVAASDEGVNDQECTTLLPANVPGLQAQLPTQTMGADFDFDTGNAPIEIVIPAVLPVIAGSVAPGDATIVLRFTTMLSNAWFDATAPYHPTAVGVYSNLGRRPASESTTHANMNIAILYASYRTLNSLAPQHAADWDALMVSLGLDPHDDHESTTDPIGIGNAAAAALLAVRENDGFNQLGFEGGREYNPIPYADYTGYEPRNTRFEIKDERRWQPAIVTSRYGITRAQHFVTPQYALTLPYSYDDPQDFGVPLPDKSLKKGSHAKKKYRAQADEVLEVSANLTDEQKVTAELFEDKIRSLGFSALFVSLSSGHSLLDFVHYDFLTNLAAFDVGIVVWQEKTQYDAVRPFTAIRHIYGDDEITAWGGPGQGTVNDLPANEWRSYLDVADHPEYPSASAAFCAAHAQASRLFLGTDDLGWTVPIPAGSSIVEPAITPAADLNLHFPTFTDFATRCGYSRLWGGVHFEDAILASFELGDEIGAGAYEFVQAHIDGTPP</sequence>
<dbReference type="CDD" id="cd03398">
    <property type="entry name" value="PAP2_haloperoxidase"/>
    <property type="match status" value="1"/>
</dbReference>
<dbReference type="Pfam" id="PF22778">
    <property type="entry name" value="VCPO_2nd"/>
    <property type="match status" value="1"/>
</dbReference>
<accession>A0A0C2CTX7</accession>
<dbReference type="RefSeq" id="WP_052553269.1">
    <property type="nucleotide sequence ID" value="NZ_JMCC02000069.1"/>
</dbReference>
<dbReference type="InterPro" id="IPR052559">
    <property type="entry name" value="V-haloperoxidase"/>
</dbReference>
<dbReference type="AlphaFoldDB" id="A0A0C2CTX7"/>
<dbReference type="PANTHER" id="PTHR34599">
    <property type="entry name" value="PEROXIDASE-RELATED"/>
    <property type="match status" value="1"/>
</dbReference>
<dbReference type="InterPro" id="IPR055161">
    <property type="entry name" value="NapH1-like_2nd"/>
</dbReference>
<proteinExistence type="predicted"/>
<keyword evidence="1" id="KW-0732">Signal</keyword>
<evidence type="ECO:0008006" key="6">
    <source>
        <dbReference type="Google" id="ProtNLM"/>
    </source>
</evidence>
<dbReference type="Proteomes" id="UP000031599">
    <property type="component" value="Unassembled WGS sequence"/>
</dbReference>
<dbReference type="Gene3D" id="1.10.606.10">
    <property type="entry name" value="Vanadium-containing Chloroperoxidase, domain 2"/>
    <property type="match status" value="1"/>
</dbReference>
<name>A0A0C2CTX7_9BACT</name>
<dbReference type="EMBL" id="JMCC02000069">
    <property type="protein sequence ID" value="KIG14626.1"/>
    <property type="molecule type" value="Genomic_DNA"/>
</dbReference>
<feature type="domain" description="DUF6851" evidence="2">
    <location>
        <begin position="108"/>
        <end position="248"/>
    </location>
</feature>
<feature type="domain" description="Vanadium-dependent haloperoxidase NapH1-like second helical-bundle" evidence="3">
    <location>
        <begin position="359"/>
        <end position="525"/>
    </location>
</feature>
<organism evidence="4 5">
    <name type="scientific">Enhygromyxa salina</name>
    <dbReference type="NCBI Taxonomy" id="215803"/>
    <lineage>
        <taxon>Bacteria</taxon>
        <taxon>Pseudomonadati</taxon>
        <taxon>Myxococcota</taxon>
        <taxon>Polyangia</taxon>
        <taxon>Nannocystales</taxon>
        <taxon>Nannocystaceae</taxon>
        <taxon>Enhygromyxa</taxon>
    </lineage>
</organism>
<evidence type="ECO:0000259" key="3">
    <source>
        <dbReference type="Pfam" id="PF22778"/>
    </source>
</evidence>
<dbReference type="InterPro" id="IPR016119">
    <property type="entry name" value="Br/Cl_peroxidase_C"/>
</dbReference>